<dbReference type="AlphaFoldDB" id="D2W121"/>
<dbReference type="InterPro" id="IPR007052">
    <property type="entry name" value="CS_dom"/>
</dbReference>
<organism evidence="5">
    <name type="scientific">Naegleria gruberi</name>
    <name type="common">Amoeba</name>
    <dbReference type="NCBI Taxonomy" id="5762"/>
    <lineage>
        <taxon>Eukaryota</taxon>
        <taxon>Discoba</taxon>
        <taxon>Heterolobosea</taxon>
        <taxon>Tetramitia</taxon>
        <taxon>Eutetramitia</taxon>
        <taxon>Vahlkampfiidae</taxon>
        <taxon>Naegleria</taxon>
    </lineage>
</organism>
<accession>D2W121</accession>
<dbReference type="VEuPathDB" id="AmoebaDB:NAEGRDRAFT_81993"/>
<feature type="region of interest" description="Disordered" evidence="2">
    <location>
        <begin position="269"/>
        <end position="324"/>
    </location>
</feature>
<evidence type="ECO:0000256" key="2">
    <source>
        <dbReference type="SAM" id="MobiDB-lite"/>
    </source>
</evidence>
<dbReference type="Gene3D" id="2.20.110.10">
    <property type="entry name" value="Histone H3 K4-specific methyltransferase SET7/9 N-terminal domain"/>
    <property type="match status" value="1"/>
</dbReference>
<dbReference type="RefSeq" id="XP_002670027.1">
    <property type="nucleotide sequence ID" value="XM_002669981.1"/>
</dbReference>
<keyword evidence="1" id="KW-0677">Repeat</keyword>
<feature type="region of interest" description="Disordered" evidence="2">
    <location>
        <begin position="129"/>
        <end position="148"/>
    </location>
</feature>
<dbReference type="Pfam" id="PF02493">
    <property type="entry name" value="MORN"/>
    <property type="match status" value="3"/>
</dbReference>
<dbReference type="OrthoDB" id="423343at2759"/>
<proteinExistence type="predicted"/>
<dbReference type="PANTHER" id="PTHR23084">
    <property type="entry name" value="PHOSPHATIDYLINOSITOL-4-PHOSPHATE 5-KINASE RELATED"/>
    <property type="match status" value="1"/>
</dbReference>
<dbReference type="Gene3D" id="2.60.40.790">
    <property type="match status" value="1"/>
</dbReference>
<feature type="compositionally biased region" description="Acidic residues" evidence="2">
    <location>
        <begin position="386"/>
        <end position="402"/>
    </location>
</feature>
<dbReference type="SUPFAM" id="SSF49764">
    <property type="entry name" value="HSP20-like chaperones"/>
    <property type="match status" value="1"/>
</dbReference>
<sequence>MSDEPQEHNYTFKQTKNAITVELPSPEDLVQEDIDVSIVGKKLSIVVRKPGEDEEKLLEDTLHEAVNPNSLDWKLDTNKWRISLTVKKVEAIEWPSLFVVVINIPPVFQFADENKVNEVIKIFKEAKRKEDGGDDGDDSGGSTSSSHELISMKHPIKGYSIVSWATMNRKYPVIEFLLRAFGPKKVANLVNEQDFEIIKEWQKEKRRLHLLEKKQNEPKESTEEEEEPEEEKDFASGLVEKFEKYTVELIKQIGEYGIYEGETAEFEIPVEIPPVVEEEPPKEEPKEEPPTTDENSEEKNEDDNENNDDDEPKEPVEKKPKKVKVVEPPKPIIVKYRHGFGSAYYPNDDVYIGTFDNTIREGMGAYIYRGDYLKQLREKKEKEQEEKDEEDDGNAEGDEEAFNPENVPLCYYVGDWKKNMKNGKGRMLYHNGDRFYGDYVDDKKQCERGIYLYSNGDMYVGEFKDDHKTGKGVYTFAADGSSLDGEWKEGKFISGVWNWKDGKIAFSSENFAGSNIDGNFSFANFKSFGSFIDGQWKMKNITL</sequence>
<dbReference type="EMBL" id="GG738920">
    <property type="protein sequence ID" value="EFC37283.1"/>
    <property type="molecule type" value="Genomic_DNA"/>
</dbReference>
<evidence type="ECO:0000313" key="5">
    <source>
        <dbReference type="Proteomes" id="UP000006671"/>
    </source>
</evidence>
<feature type="compositionally biased region" description="Acidic residues" evidence="2">
    <location>
        <begin position="222"/>
        <end position="232"/>
    </location>
</feature>
<evidence type="ECO:0000256" key="1">
    <source>
        <dbReference type="ARBA" id="ARBA00022737"/>
    </source>
</evidence>
<dbReference type="InterPro" id="IPR003409">
    <property type="entry name" value="MORN"/>
</dbReference>
<feature type="compositionally biased region" description="Acidic residues" evidence="2">
    <location>
        <begin position="290"/>
        <end position="312"/>
    </location>
</feature>
<gene>
    <name evidence="4" type="ORF">NAEGRDRAFT_81993</name>
</gene>
<dbReference type="GeneID" id="8856954"/>
<dbReference type="eggNOG" id="KOG0229">
    <property type="taxonomic scope" value="Eukaryota"/>
</dbReference>
<keyword evidence="5" id="KW-1185">Reference proteome</keyword>
<dbReference type="STRING" id="5762.D2W121"/>
<feature type="compositionally biased region" description="Basic and acidic residues" evidence="2">
    <location>
        <begin position="212"/>
        <end position="221"/>
    </location>
</feature>
<reference evidence="4 5" key="1">
    <citation type="journal article" date="2010" name="Cell">
        <title>The genome of Naegleria gruberi illuminates early eukaryotic versatility.</title>
        <authorList>
            <person name="Fritz-Laylin L.K."/>
            <person name="Prochnik S.E."/>
            <person name="Ginger M.L."/>
            <person name="Dacks J.B."/>
            <person name="Carpenter M.L."/>
            <person name="Field M.C."/>
            <person name="Kuo A."/>
            <person name="Paredez A."/>
            <person name="Chapman J."/>
            <person name="Pham J."/>
            <person name="Shu S."/>
            <person name="Neupane R."/>
            <person name="Cipriano M."/>
            <person name="Mancuso J."/>
            <person name="Tu H."/>
            <person name="Salamov A."/>
            <person name="Lindquist E."/>
            <person name="Shapiro H."/>
            <person name="Lucas S."/>
            <person name="Grigoriev I.V."/>
            <person name="Cande W.Z."/>
            <person name="Fulton C."/>
            <person name="Rokhsar D.S."/>
            <person name="Dawson S.C."/>
        </authorList>
    </citation>
    <scope>NUCLEOTIDE SEQUENCE [LARGE SCALE GENOMIC DNA]</scope>
    <source>
        <strain evidence="4 5">NEG-M</strain>
    </source>
</reference>
<dbReference type="SUPFAM" id="SSF82185">
    <property type="entry name" value="Histone H3 K4-specific methyltransferase SET7/9 N-terminal domain"/>
    <property type="match status" value="2"/>
</dbReference>
<evidence type="ECO:0000313" key="4">
    <source>
        <dbReference type="EMBL" id="EFC37283.1"/>
    </source>
</evidence>
<dbReference type="PROSITE" id="PS51203">
    <property type="entry name" value="CS"/>
    <property type="match status" value="1"/>
</dbReference>
<dbReference type="SMART" id="SM00698">
    <property type="entry name" value="MORN"/>
    <property type="match status" value="4"/>
</dbReference>
<dbReference type="Pfam" id="PF04969">
    <property type="entry name" value="CS"/>
    <property type="match status" value="1"/>
</dbReference>
<protein>
    <recommendedName>
        <fullName evidence="3">CS domain-containing protein</fullName>
    </recommendedName>
</protein>
<dbReference type="InterPro" id="IPR008978">
    <property type="entry name" value="HSP20-like_chaperone"/>
</dbReference>
<dbReference type="InParanoid" id="D2W121"/>
<feature type="domain" description="CS" evidence="3">
    <location>
        <begin position="5"/>
        <end position="98"/>
    </location>
</feature>
<feature type="region of interest" description="Disordered" evidence="2">
    <location>
        <begin position="212"/>
        <end position="235"/>
    </location>
</feature>
<feature type="region of interest" description="Disordered" evidence="2">
    <location>
        <begin position="379"/>
        <end position="402"/>
    </location>
</feature>
<evidence type="ECO:0000259" key="3">
    <source>
        <dbReference type="PROSITE" id="PS51203"/>
    </source>
</evidence>
<dbReference type="PANTHER" id="PTHR23084:SF263">
    <property type="entry name" value="MORN REPEAT-CONTAINING PROTEIN 1"/>
    <property type="match status" value="1"/>
</dbReference>
<dbReference type="KEGG" id="ngr:NAEGRDRAFT_81993"/>
<dbReference type="Proteomes" id="UP000006671">
    <property type="component" value="Unassembled WGS sequence"/>
</dbReference>
<name>D2W121_NAEGR</name>